<dbReference type="PATRIC" id="fig|1212548.4.peg.739"/>
<dbReference type="Proteomes" id="UP000011700">
    <property type="component" value="Unassembled WGS sequence"/>
</dbReference>
<protein>
    <submittedName>
        <fullName evidence="1">Uncharacterized protein</fullName>
    </submittedName>
</protein>
<accession>M2VNI3</accession>
<dbReference type="AlphaFoldDB" id="M2VNI3"/>
<gene>
    <name evidence="1" type="ORF">B381_03902</name>
</gene>
<comment type="caution">
    <text evidence="1">The sequence shown here is derived from an EMBL/GenBank/DDBJ whole genome shotgun (WGS) entry which is preliminary data.</text>
</comment>
<dbReference type="EMBL" id="AOBS01000021">
    <property type="protein sequence ID" value="EME01553.1"/>
    <property type="molecule type" value="Genomic_DNA"/>
</dbReference>
<sequence length="166" mass="18845">MKWPFGALQIDQNRDVDAGLLMALTAQAAEQRVYLVATVQLDGTSPAQSAFLHEADITELEGCRQAVREGQRARDWQKYHHIFRNDLFKGFAGHMHYRCAYSDLQFSSWHDGPRYNQPYLIAVDENAMLSVERTPSQAQCMSRLRALPAARQAQSFCAMGNQQIKP</sequence>
<evidence type="ECO:0000313" key="2">
    <source>
        <dbReference type="Proteomes" id="UP000011700"/>
    </source>
</evidence>
<name>M2VNI3_STUST</name>
<dbReference type="eggNOG" id="ENOG502ZRR8">
    <property type="taxonomic scope" value="Bacteria"/>
</dbReference>
<evidence type="ECO:0000313" key="1">
    <source>
        <dbReference type="EMBL" id="EME01553.1"/>
    </source>
</evidence>
<dbReference type="RefSeq" id="WP_003298648.1">
    <property type="nucleotide sequence ID" value="NZ_AOBS01000021.1"/>
</dbReference>
<dbReference type="OrthoDB" id="6998416at2"/>
<reference evidence="1 2" key="1">
    <citation type="journal article" date="2013" name="Genome Announc.">
        <title>Draft Genome of Pseudomonas stutzeri Strain NF13, a Nitrogen Fixer Isolated from the Galapagos Rift Hydrothermal Vent.</title>
        <authorList>
            <person name="Pena A."/>
            <person name="Busquets A."/>
            <person name="Gomila M."/>
            <person name="Mayol J."/>
            <person name="Bosch R."/>
            <person name="Nogales B."/>
            <person name="Garcia-Valdes E."/>
            <person name="Bennasar A."/>
            <person name="Lalucat J."/>
        </authorList>
    </citation>
    <scope>NUCLEOTIDE SEQUENCE [LARGE SCALE GENOMIC DNA]</scope>
    <source>
        <strain evidence="1 2">NF13</strain>
    </source>
</reference>
<proteinExistence type="predicted"/>
<organism evidence="1 2">
    <name type="scientific">Stutzerimonas stutzeri NF13</name>
    <dbReference type="NCBI Taxonomy" id="1212548"/>
    <lineage>
        <taxon>Bacteria</taxon>
        <taxon>Pseudomonadati</taxon>
        <taxon>Pseudomonadota</taxon>
        <taxon>Gammaproteobacteria</taxon>
        <taxon>Pseudomonadales</taxon>
        <taxon>Pseudomonadaceae</taxon>
        <taxon>Stutzerimonas</taxon>
    </lineage>
</organism>